<name>A0ACC0E7Z5_9BASI</name>
<accession>A0ACC0E7Z5</accession>
<sequence>MDQPSDDDEAHRPRQQGGGVAPPSPTSTRPGSPEVCDEVGYFMRTGLQNVLNLSGVPIIASDWCNAACNMIEVVIRYMETKKPGRLFASVLGARDEEGERRAEAREKKAEDRERRAEERERKAEERERKAEDREKRAEERAESREKLWEDRKKEWEAPEKERDTREQRTEIRQEISDKNISDNVA</sequence>
<reference evidence="1 2" key="3">
    <citation type="journal article" date="2022" name="Microbiol. Spectr.">
        <title>Folding features and dynamics of 3D genome architecture in plant fungal pathogens.</title>
        <authorList>
            <person name="Xia C."/>
        </authorList>
    </citation>
    <scope>NUCLEOTIDE SEQUENCE [LARGE SCALE GENOMIC DNA]</scope>
    <source>
        <strain evidence="1 2">93-210</strain>
    </source>
</reference>
<evidence type="ECO:0000313" key="1">
    <source>
        <dbReference type="EMBL" id="KAI7944873.1"/>
    </source>
</evidence>
<organism evidence="1 2">
    <name type="scientific">Puccinia striiformis f. sp. tritici</name>
    <dbReference type="NCBI Taxonomy" id="168172"/>
    <lineage>
        <taxon>Eukaryota</taxon>
        <taxon>Fungi</taxon>
        <taxon>Dikarya</taxon>
        <taxon>Basidiomycota</taxon>
        <taxon>Pucciniomycotina</taxon>
        <taxon>Pucciniomycetes</taxon>
        <taxon>Pucciniales</taxon>
        <taxon>Pucciniaceae</taxon>
        <taxon>Puccinia</taxon>
    </lineage>
</organism>
<evidence type="ECO:0000313" key="2">
    <source>
        <dbReference type="Proteomes" id="UP001060170"/>
    </source>
</evidence>
<gene>
    <name evidence="1" type="ORF">MJO28_010568</name>
</gene>
<keyword evidence="2" id="KW-1185">Reference proteome</keyword>
<dbReference type="Proteomes" id="UP001060170">
    <property type="component" value="Chromosome 10"/>
</dbReference>
<comment type="caution">
    <text evidence="1">The sequence shown here is derived from an EMBL/GenBank/DDBJ whole genome shotgun (WGS) entry which is preliminary data.</text>
</comment>
<reference evidence="2" key="2">
    <citation type="journal article" date="2018" name="Mol. Plant Microbe Interact.">
        <title>Genome sequence resources for the wheat stripe rust pathogen (Puccinia striiformis f. sp. tritici) and the barley stripe rust pathogen (Puccinia striiformis f. sp. hordei).</title>
        <authorList>
            <person name="Xia C."/>
            <person name="Wang M."/>
            <person name="Yin C."/>
            <person name="Cornejo O.E."/>
            <person name="Hulbert S.H."/>
            <person name="Chen X."/>
        </authorList>
    </citation>
    <scope>NUCLEOTIDE SEQUENCE [LARGE SCALE GENOMIC DNA]</scope>
    <source>
        <strain evidence="2">93-210</strain>
    </source>
</reference>
<protein>
    <submittedName>
        <fullName evidence="1">Uncharacterized protein</fullName>
    </submittedName>
</protein>
<proteinExistence type="predicted"/>
<dbReference type="EMBL" id="CM045874">
    <property type="protein sequence ID" value="KAI7944873.1"/>
    <property type="molecule type" value="Genomic_DNA"/>
</dbReference>
<reference evidence="2" key="1">
    <citation type="journal article" date="2018" name="BMC Genomics">
        <title>Genomic insights into host adaptation between the wheat stripe rust pathogen (Puccinia striiformis f. sp. tritici) and the barley stripe rust pathogen (Puccinia striiformis f. sp. hordei).</title>
        <authorList>
            <person name="Xia C."/>
            <person name="Wang M."/>
            <person name="Yin C."/>
            <person name="Cornejo O.E."/>
            <person name="Hulbert S.H."/>
            <person name="Chen X."/>
        </authorList>
    </citation>
    <scope>NUCLEOTIDE SEQUENCE [LARGE SCALE GENOMIC DNA]</scope>
    <source>
        <strain evidence="2">93-210</strain>
    </source>
</reference>